<keyword evidence="5" id="KW-1185">Reference proteome</keyword>
<comment type="caution">
    <text evidence="4">The sequence shown here is derived from an EMBL/GenBank/DDBJ whole genome shotgun (WGS) entry which is preliminary data.</text>
</comment>
<evidence type="ECO:0000313" key="5">
    <source>
        <dbReference type="Proteomes" id="UP000623440"/>
    </source>
</evidence>
<organism evidence="4 5">
    <name type="scientific">Nostoc flagelliforme FACHB-838</name>
    <dbReference type="NCBI Taxonomy" id="2692904"/>
    <lineage>
        <taxon>Bacteria</taxon>
        <taxon>Bacillati</taxon>
        <taxon>Cyanobacteriota</taxon>
        <taxon>Cyanophyceae</taxon>
        <taxon>Nostocales</taxon>
        <taxon>Nostocaceae</taxon>
        <taxon>Nostoc</taxon>
    </lineage>
</organism>
<evidence type="ECO:0000313" key="4">
    <source>
        <dbReference type="EMBL" id="MBD2534509.1"/>
    </source>
</evidence>
<dbReference type="Proteomes" id="UP000623440">
    <property type="component" value="Unassembled WGS sequence"/>
</dbReference>
<sequence>MLENAEAAKLSDQRIEVDIIFKGLTILVVDDDNNHLSLIRYLLCRYGINVMLADNASLAFELIQQNRVDLLISDIAMPTKDGYWLIQQVRSLPLSPAREIPAIALSGVSKGESYEKALASGFQTYIQKPSNPTYLMEEVAKLL</sequence>
<dbReference type="Pfam" id="PF00072">
    <property type="entry name" value="Response_reg"/>
    <property type="match status" value="1"/>
</dbReference>
<dbReference type="EMBL" id="JACJSI010000169">
    <property type="protein sequence ID" value="MBD2534509.1"/>
    <property type="molecule type" value="Genomic_DNA"/>
</dbReference>
<proteinExistence type="predicted"/>
<dbReference type="SMART" id="SM00448">
    <property type="entry name" value="REC"/>
    <property type="match status" value="1"/>
</dbReference>
<feature type="domain" description="Response regulatory" evidence="3">
    <location>
        <begin position="25"/>
        <end position="143"/>
    </location>
</feature>
<protein>
    <submittedName>
        <fullName evidence="4">Response regulator</fullName>
    </submittedName>
</protein>
<feature type="modified residue" description="4-aspartylphosphate" evidence="2">
    <location>
        <position position="74"/>
    </location>
</feature>
<dbReference type="PANTHER" id="PTHR44591">
    <property type="entry name" value="STRESS RESPONSE REGULATOR PROTEIN 1"/>
    <property type="match status" value="1"/>
</dbReference>
<keyword evidence="1 2" id="KW-0597">Phosphoprotein</keyword>
<dbReference type="Gene3D" id="3.40.50.2300">
    <property type="match status" value="1"/>
</dbReference>
<dbReference type="InterPro" id="IPR050595">
    <property type="entry name" value="Bact_response_regulator"/>
</dbReference>
<dbReference type="PANTHER" id="PTHR44591:SF3">
    <property type="entry name" value="RESPONSE REGULATORY DOMAIN-CONTAINING PROTEIN"/>
    <property type="match status" value="1"/>
</dbReference>
<gene>
    <name evidence="4" type="ORF">H6G97_35500</name>
</gene>
<evidence type="ECO:0000256" key="1">
    <source>
        <dbReference type="ARBA" id="ARBA00022553"/>
    </source>
</evidence>
<evidence type="ECO:0000259" key="3">
    <source>
        <dbReference type="PROSITE" id="PS50110"/>
    </source>
</evidence>
<dbReference type="RefSeq" id="WP_190945080.1">
    <property type="nucleotide sequence ID" value="NZ_JACJSI010000169.1"/>
</dbReference>
<accession>A0ABR8E1Q1</accession>
<dbReference type="InterPro" id="IPR001789">
    <property type="entry name" value="Sig_transdc_resp-reg_receiver"/>
</dbReference>
<dbReference type="InterPro" id="IPR011006">
    <property type="entry name" value="CheY-like_superfamily"/>
</dbReference>
<evidence type="ECO:0000256" key="2">
    <source>
        <dbReference type="PROSITE-ProRule" id="PRU00169"/>
    </source>
</evidence>
<reference evidence="4 5" key="1">
    <citation type="journal article" date="2020" name="ISME J.">
        <title>Comparative genomics reveals insights into cyanobacterial evolution and habitat adaptation.</title>
        <authorList>
            <person name="Chen M.Y."/>
            <person name="Teng W.K."/>
            <person name="Zhao L."/>
            <person name="Hu C.X."/>
            <person name="Zhou Y.K."/>
            <person name="Han B.P."/>
            <person name="Song L.R."/>
            <person name="Shu W.S."/>
        </authorList>
    </citation>
    <scope>NUCLEOTIDE SEQUENCE [LARGE SCALE GENOMIC DNA]</scope>
    <source>
        <strain evidence="4 5">FACHB-838</strain>
    </source>
</reference>
<name>A0ABR8E1Q1_9NOSO</name>
<dbReference type="PROSITE" id="PS50110">
    <property type="entry name" value="RESPONSE_REGULATORY"/>
    <property type="match status" value="1"/>
</dbReference>
<dbReference type="SUPFAM" id="SSF52172">
    <property type="entry name" value="CheY-like"/>
    <property type="match status" value="1"/>
</dbReference>